<feature type="transmembrane region" description="Helical" evidence="8">
    <location>
        <begin position="92"/>
        <end position="116"/>
    </location>
</feature>
<evidence type="ECO:0000256" key="5">
    <source>
        <dbReference type="ARBA" id="ARBA00022692"/>
    </source>
</evidence>
<reference evidence="9 10" key="1">
    <citation type="submission" date="2022-01" db="EMBL/GenBank/DDBJ databases">
        <title>Whole genome-based taxonomy of the Shewanellaceae.</title>
        <authorList>
            <person name="Martin-Rodriguez A.J."/>
        </authorList>
    </citation>
    <scope>NUCLEOTIDE SEQUENCE [LARGE SCALE GENOMIC DNA]</scope>
    <source>
        <strain evidence="9 10">DSM 17177</strain>
    </source>
</reference>
<proteinExistence type="inferred from homology"/>
<keyword evidence="5 8" id="KW-0812">Transmembrane</keyword>
<keyword evidence="4" id="KW-1003">Cell membrane</keyword>
<dbReference type="Pfam" id="PF03547">
    <property type="entry name" value="Mem_trans"/>
    <property type="match status" value="2"/>
</dbReference>
<dbReference type="EMBL" id="JAKIKS010000068">
    <property type="protein sequence ID" value="MCL1125958.1"/>
    <property type="molecule type" value="Genomic_DNA"/>
</dbReference>
<feature type="transmembrane region" description="Helical" evidence="8">
    <location>
        <begin position="240"/>
        <end position="260"/>
    </location>
</feature>
<evidence type="ECO:0000256" key="1">
    <source>
        <dbReference type="ARBA" id="ARBA00004651"/>
    </source>
</evidence>
<dbReference type="PANTHER" id="PTHR36838">
    <property type="entry name" value="AUXIN EFFLUX CARRIER FAMILY PROTEIN"/>
    <property type="match status" value="1"/>
</dbReference>
<comment type="similarity">
    <text evidence="2">Belongs to the auxin efflux carrier (TC 2.A.69) family.</text>
</comment>
<evidence type="ECO:0000256" key="8">
    <source>
        <dbReference type="SAM" id="Phobius"/>
    </source>
</evidence>
<feature type="transmembrane region" description="Helical" evidence="8">
    <location>
        <begin position="152"/>
        <end position="172"/>
    </location>
</feature>
<evidence type="ECO:0000256" key="2">
    <source>
        <dbReference type="ARBA" id="ARBA00010145"/>
    </source>
</evidence>
<dbReference type="PANTHER" id="PTHR36838:SF1">
    <property type="entry name" value="SLR1864 PROTEIN"/>
    <property type="match status" value="1"/>
</dbReference>
<feature type="transmembrane region" description="Helical" evidence="8">
    <location>
        <begin position="6"/>
        <end position="24"/>
    </location>
</feature>
<evidence type="ECO:0000256" key="7">
    <source>
        <dbReference type="ARBA" id="ARBA00023136"/>
    </source>
</evidence>
<evidence type="ECO:0000313" key="9">
    <source>
        <dbReference type="EMBL" id="MCL1125958.1"/>
    </source>
</evidence>
<evidence type="ECO:0000256" key="4">
    <source>
        <dbReference type="ARBA" id="ARBA00022475"/>
    </source>
</evidence>
<accession>A0ABT0LE29</accession>
<keyword evidence="3" id="KW-0813">Transport</keyword>
<evidence type="ECO:0000256" key="3">
    <source>
        <dbReference type="ARBA" id="ARBA00022448"/>
    </source>
</evidence>
<sequence>MLLFQNVIQVITPVLLAASAGYLFAKCKQPLDIKMIAKLMANIGYPALILAHMLGQDVELNKLLQMILAAFLMFVLFALFVYLFLRIAKQSLPTYFSCLSMNNVGNIGLAICALAFGHDGILYGVTFVIIGMIFMFIVTPGVTSGKWSLKEVLISPAIYTVILALCILAFQIHLPKPVISALQILGGMPIPLMLITLGYSLAQIKFSNIKMGIIFSLVHLVIGALIAVILSQLLGFSGNMRGILIIQCMMPTAINTYLWISIYRPQDAAQISGIIFISTLLSIFTLPLVLTYWI</sequence>
<evidence type="ECO:0000256" key="6">
    <source>
        <dbReference type="ARBA" id="ARBA00022989"/>
    </source>
</evidence>
<gene>
    <name evidence="9" type="ORF">L2764_16135</name>
</gene>
<dbReference type="Proteomes" id="UP001203423">
    <property type="component" value="Unassembled WGS sequence"/>
</dbReference>
<feature type="transmembrane region" description="Helical" evidence="8">
    <location>
        <begin position="66"/>
        <end position="85"/>
    </location>
</feature>
<dbReference type="InterPro" id="IPR038770">
    <property type="entry name" value="Na+/solute_symporter_sf"/>
</dbReference>
<keyword evidence="10" id="KW-1185">Reference proteome</keyword>
<organism evidence="9 10">
    <name type="scientific">Shewanella surugensis</name>
    <dbReference type="NCBI Taxonomy" id="212020"/>
    <lineage>
        <taxon>Bacteria</taxon>
        <taxon>Pseudomonadati</taxon>
        <taxon>Pseudomonadota</taxon>
        <taxon>Gammaproteobacteria</taxon>
        <taxon>Alteromonadales</taxon>
        <taxon>Shewanellaceae</taxon>
        <taxon>Shewanella</taxon>
    </lineage>
</organism>
<feature type="transmembrane region" description="Helical" evidence="8">
    <location>
        <begin position="36"/>
        <end position="54"/>
    </location>
</feature>
<feature type="transmembrane region" description="Helical" evidence="8">
    <location>
        <begin position="178"/>
        <end position="201"/>
    </location>
</feature>
<name>A0ABT0LE29_9GAMM</name>
<protein>
    <submittedName>
        <fullName evidence="9">AEC family transporter</fullName>
    </submittedName>
</protein>
<feature type="transmembrane region" description="Helical" evidence="8">
    <location>
        <begin position="272"/>
        <end position="293"/>
    </location>
</feature>
<evidence type="ECO:0000313" key="10">
    <source>
        <dbReference type="Proteomes" id="UP001203423"/>
    </source>
</evidence>
<comment type="caution">
    <text evidence="9">The sequence shown here is derived from an EMBL/GenBank/DDBJ whole genome shotgun (WGS) entry which is preliminary data.</text>
</comment>
<dbReference type="RefSeq" id="WP_248941291.1">
    <property type="nucleotide sequence ID" value="NZ_JAKIKS010000068.1"/>
</dbReference>
<feature type="transmembrane region" description="Helical" evidence="8">
    <location>
        <begin position="213"/>
        <end position="234"/>
    </location>
</feature>
<dbReference type="InterPro" id="IPR004776">
    <property type="entry name" value="Mem_transp_PIN-like"/>
</dbReference>
<keyword evidence="6 8" id="KW-1133">Transmembrane helix</keyword>
<comment type="subcellular location">
    <subcellularLocation>
        <location evidence="1">Cell membrane</location>
        <topology evidence="1">Multi-pass membrane protein</topology>
    </subcellularLocation>
</comment>
<feature type="transmembrane region" description="Helical" evidence="8">
    <location>
        <begin position="122"/>
        <end position="140"/>
    </location>
</feature>
<keyword evidence="7 8" id="KW-0472">Membrane</keyword>
<dbReference type="Gene3D" id="1.20.1530.20">
    <property type="match status" value="1"/>
</dbReference>